<comment type="similarity">
    <text evidence="1 3">Belongs to the UDP-glycosyltransferase family.</text>
</comment>
<keyword evidence="6" id="KW-1185">Reference proteome</keyword>
<dbReference type="FunFam" id="3.40.50.2000:FF:000040">
    <property type="entry name" value="UDP-glycosyltransferase 76C1"/>
    <property type="match status" value="1"/>
</dbReference>
<protein>
    <recommendedName>
        <fullName evidence="4">Glycosyltransferase</fullName>
        <ecNumber evidence="4">2.4.1.-</ecNumber>
    </recommendedName>
</protein>
<keyword evidence="3" id="KW-0328">Glycosyltransferase</keyword>
<dbReference type="Proteomes" id="UP001408789">
    <property type="component" value="Unassembled WGS sequence"/>
</dbReference>
<evidence type="ECO:0000256" key="2">
    <source>
        <dbReference type="ARBA" id="ARBA00022679"/>
    </source>
</evidence>
<keyword evidence="2 3" id="KW-0808">Transferase</keyword>
<gene>
    <name evidence="5" type="ORF">SSX86_016909</name>
</gene>
<dbReference type="EC" id="2.4.1.-" evidence="4"/>
<evidence type="ECO:0000256" key="4">
    <source>
        <dbReference type="RuleBase" id="RU362057"/>
    </source>
</evidence>
<comment type="caution">
    <text evidence="5">The sequence shown here is derived from an EMBL/GenBank/DDBJ whole genome shotgun (WGS) entry which is preliminary data.</text>
</comment>
<dbReference type="CDD" id="cd03784">
    <property type="entry name" value="GT1_Gtf-like"/>
    <property type="match status" value="1"/>
</dbReference>
<evidence type="ECO:0000256" key="1">
    <source>
        <dbReference type="ARBA" id="ARBA00009995"/>
    </source>
</evidence>
<organism evidence="5 6">
    <name type="scientific">Deinandra increscens subsp. villosa</name>
    <dbReference type="NCBI Taxonomy" id="3103831"/>
    <lineage>
        <taxon>Eukaryota</taxon>
        <taxon>Viridiplantae</taxon>
        <taxon>Streptophyta</taxon>
        <taxon>Embryophyta</taxon>
        <taxon>Tracheophyta</taxon>
        <taxon>Spermatophyta</taxon>
        <taxon>Magnoliopsida</taxon>
        <taxon>eudicotyledons</taxon>
        <taxon>Gunneridae</taxon>
        <taxon>Pentapetalae</taxon>
        <taxon>asterids</taxon>
        <taxon>campanulids</taxon>
        <taxon>Asterales</taxon>
        <taxon>Asteraceae</taxon>
        <taxon>Asteroideae</taxon>
        <taxon>Heliantheae alliance</taxon>
        <taxon>Madieae</taxon>
        <taxon>Madiinae</taxon>
        <taxon>Deinandra</taxon>
    </lineage>
</organism>
<evidence type="ECO:0000256" key="3">
    <source>
        <dbReference type="RuleBase" id="RU003718"/>
    </source>
</evidence>
<dbReference type="GO" id="GO:0080044">
    <property type="term" value="F:quercetin 7-O-glucosyltransferase activity"/>
    <property type="evidence" value="ECO:0007669"/>
    <property type="project" value="TreeGrafter"/>
</dbReference>
<evidence type="ECO:0000313" key="5">
    <source>
        <dbReference type="EMBL" id="KAK9063039.1"/>
    </source>
</evidence>
<dbReference type="EMBL" id="JBCNJP010000018">
    <property type="protein sequence ID" value="KAK9063039.1"/>
    <property type="molecule type" value="Genomic_DNA"/>
</dbReference>
<proteinExistence type="inferred from homology"/>
<evidence type="ECO:0000313" key="6">
    <source>
        <dbReference type="Proteomes" id="UP001408789"/>
    </source>
</evidence>
<dbReference type="PROSITE" id="PS00375">
    <property type="entry name" value="UDPGT"/>
    <property type="match status" value="1"/>
</dbReference>
<sequence>MPPHALIFPLPMQGPVNCMLKLAELLCIYGISVTVLNTDHIQRTLLRHTNVLARFSRYRNFRFRTISDGLPDDHPRSSERFLEVFEGMKTVTEPDFREMMISGCFGCGSDNPVTVIIPDGSFSFVLDVAEEVQIPVIYFETVSPCAFWTYLCLPKLIGAGEVPFNGKDLDVPVKGVPGTETFLRRRDLPSFCRLNNVANSITEIILKEARYVPRAHGVILNTFQALDASILVHIRTLCPNVYCIGPIHTLFNSRFTTEPKPLTQTPQSDASNSLWEENTTCLAWLDTQVTRSVVYVSFGSMARMTVNEMFEFWHGLVNSGKPFLWVQRPGLVIGEYDVDQVPKRLVNETGKRGFITTWVPQETVLAHSAIGAFLTHSGWNSTVESIMEGVPMICWPRNVDQQVNSRFVSDVWKIGIDIKDSCDRVIVEKAVKDVLDVRRSEFMESVRMLSELGGQSVAEDGSSSMDLDRLIESISLL</sequence>
<dbReference type="SUPFAM" id="SSF53756">
    <property type="entry name" value="UDP-Glycosyltransferase/glycogen phosphorylase"/>
    <property type="match status" value="1"/>
</dbReference>
<dbReference type="InterPro" id="IPR035595">
    <property type="entry name" value="UDP_glycos_trans_CS"/>
</dbReference>
<reference evidence="5 6" key="1">
    <citation type="submission" date="2024-04" db="EMBL/GenBank/DDBJ databases">
        <title>The reference genome of an endangered Asteraceae, Deinandra increscens subsp. villosa, native to the Central Coast of California.</title>
        <authorList>
            <person name="Guilliams M."/>
            <person name="Hasenstab-Lehman K."/>
            <person name="Meyer R."/>
            <person name="Mcevoy S."/>
        </authorList>
    </citation>
    <scope>NUCLEOTIDE SEQUENCE [LARGE SCALE GENOMIC DNA]</scope>
    <source>
        <tissue evidence="5">Leaf</tissue>
    </source>
</reference>
<accession>A0AAP0D1B2</accession>
<dbReference type="PANTHER" id="PTHR11926">
    <property type="entry name" value="GLUCOSYL/GLUCURONOSYL TRANSFERASES"/>
    <property type="match status" value="1"/>
</dbReference>
<name>A0AAP0D1B2_9ASTR</name>
<dbReference type="Gene3D" id="3.40.50.2000">
    <property type="entry name" value="Glycogen Phosphorylase B"/>
    <property type="match status" value="2"/>
</dbReference>
<dbReference type="PANTHER" id="PTHR11926:SF1392">
    <property type="entry name" value="GLYCOSYLTRANSFERASE"/>
    <property type="match status" value="1"/>
</dbReference>
<dbReference type="Pfam" id="PF00201">
    <property type="entry name" value="UDPGT"/>
    <property type="match status" value="1"/>
</dbReference>
<dbReference type="AlphaFoldDB" id="A0AAP0D1B2"/>
<dbReference type="InterPro" id="IPR002213">
    <property type="entry name" value="UDP_glucos_trans"/>
</dbReference>
<dbReference type="GO" id="GO:0080043">
    <property type="term" value="F:quercetin 3-O-glucosyltransferase activity"/>
    <property type="evidence" value="ECO:0007669"/>
    <property type="project" value="TreeGrafter"/>
</dbReference>